<organism evidence="1 2">
    <name type="scientific">Danio rerio</name>
    <name type="common">Zebrafish</name>
    <name type="synonym">Brachydanio rerio</name>
    <dbReference type="NCBI Taxonomy" id="7955"/>
    <lineage>
        <taxon>Eukaryota</taxon>
        <taxon>Metazoa</taxon>
        <taxon>Chordata</taxon>
        <taxon>Craniata</taxon>
        <taxon>Vertebrata</taxon>
        <taxon>Euteleostomi</taxon>
        <taxon>Actinopterygii</taxon>
        <taxon>Neopterygii</taxon>
        <taxon>Teleostei</taxon>
        <taxon>Ostariophysi</taxon>
        <taxon>Cypriniformes</taxon>
        <taxon>Danionidae</taxon>
        <taxon>Danioninae</taxon>
        <taxon>Danio</taxon>
    </lineage>
</organism>
<keyword evidence="1" id="KW-1185">Reference proteome</keyword>
<evidence type="ECO:0000313" key="2">
    <source>
        <dbReference type="RefSeq" id="XP_073772328.1"/>
    </source>
</evidence>
<evidence type="ECO:0000313" key="1">
    <source>
        <dbReference type="Proteomes" id="UP000000437"/>
    </source>
</evidence>
<reference evidence="2" key="1">
    <citation type="submission" date="2025-08" db="UniProtKB">
        <authorList>
            <consortium name="RefSeq"/>
        </authorList>
    </citation>
    <scope>IDENTIFICATION</scope>
    <source>
        <strain evidence="2">Tuebingen</strain>
        <tissue evidence="2">Fibroblasts and whole tissue</tissue>
    </source>
</reference>
<proteinExistence type="predicted"/>
<gene>
    <name evidence="2" type="primary">LOC141376501</name>
</gene>
<sequence length="148" mass="16130">MYQHRKQFMALVVGALFKLHAETCPEDYFQVEGSVCCSICPEGYYVTQNCSDRPDGYYGVQCSLCSKCEGAALVSTCTLFSNTQCTSPRIEGELPLISMLTCSLVVVSLCSLGLILGTLFFRRTRKSAASESDGSSGESFILDDSEII</sequence>
<protein>
    <submittedName>
        <fullName evidence="2">CD27 antigen-like</fullName>
    </submittedName>
</protein>
<dbReference type="RefSeq" id="XP_073772328.1">
    <property type="nucleotide sequence ID" value="XM_073916227.1"/>
</dbReference>
<dbReference type="Proteomes" id="UP000000437">
    <property type="component" value="Chromosome 11"/>
</dbReference>
<name>A0AC58GRH9_DANRE</name>
<accession>A0AC58GRH9</accession>